<dbReference type="EMBL" id="JABCRI010000014">
    <property type="protein sequence ID" value="KAF8393761.1"/>
    <property type="molecule type" value="Genomic_DNA"/>
</dbReference>
<feature type="region of interest" description="Disordered" evidence="1">
    <location>
        <begin position="105"/>
        <end position="124"/>
    </location>
</feature>
<dbReference type="Proteomes" id="UP000655225">
    <property type="component" value="Unassembled WGS sequence"/>
</dbReference>
<proteinExistence type="predicted"/>
<name>A0A834YWA3_TETSI</name>
<dbReference type="OrthoDB" id="1857675at2759"/>
<dbReference type="AlphaFoldDB" id="A0A834YWA3"/>
<gene>
    <name evidence="2" type="ORF">HHK36_019959</name>
</gene>
<sequence length="124" mass="14322">MLRTRLLSFAFGFSVAGAAISHLVWRDLWIDQHSLSSEMKQKFDALDSRVVKLESIVYQKPKLIQSLTKLCSHRTECNYEEMEEMSFLLLKQLKRGRELVCGGEGKLAERSERGTNWGEEEQGR</sequence>
<dbReference type="PANTHER" id="PTHR34970:SF5">
    <property type="entry name" value="PROTEIN, PUTATIVE-RELATED"/>
    <property type="match status" value="1"/>
</dbReference>
<organism evidence="2 3">
    <name type="scientific">Tetracentron sinense</name>
    <name type="common">Spur-leaf</name>
    <dbReference type="NCBI Taxonomy" id="13715"/>
    <lineage>
        <taxon>Eukaryota</taxon>
        <taxon>Viridiplantae</taxon>
        <taxon>Streptophyta</taxon>
        <taxon>Embryophyta</taxon>
        <taxon>Tracheophyta</taxon>
        <taxon>Spermatophyta</taxon>
        <taxon>Magnoliopsida</taxon>
        <taxon>Trochodendrales</taxon>
        <taxon>Trochodendraceae</taxon>
        <taxon>Tetracentron</taxon>
    </lineage>
</organism>
<protein>
    <submittedName>
        <fullName evidence="2">Uncharacterized protein</fullName>
    </submittedName>
</protein>
<evidence type="ECO:0000313" key="3">
    <source>
        <dbReference type="Proteomes" id="UP000655225"/>
    </source>
</evidence>
<accession>A0A834YWA3</accession>
<comment type="caution">
    <text evidence="2">The sequence shown here is derived from an EMBL/GenBank/DDBJ whole genome shotgun (WGS) entry which is preliminary data.</text>
</comment>
<evidence type="ECO:0000256" key="1">
    <source>
        <dbReference type="SAM" id="MobiDB-lite"/>
    </source>
</evidence>
<keyword evidence="3" id="KW-1185">Reference proteome</keyword>
<dbReference type="PANTHER" id="PTHR34970">
    <property type="entry name" value="ABC TRANSPORTER A FAMILY PROTEIN"/>
    <property type="match status" value="1"/>
</dbReference>
<evidence type="ECO:0000313" key="2">
    <source>
        <dbReference type="EMBL" id="KAF8393761.1"/>
    </source>
</evidence>
<reference evidence="2 3" key="1">
    <citation type="submission" date="2020-04" db="EMBL/GenBank/DDBJ databases">
        <title>Plant Genome Project.</title>
        <authorList>
            <person name="Zhang R.-G."/>
        </authorList>
    </citation>
    <scope>NUCLEOTIDE SEQUENCE [LARGE SCALE GENOMIC DNA]</scope>
    <source>
        <strain evidence="2">YNK0</strain>
        <tissue evidence="2">Leaf</tissue>
    </source>
</reference>